<keyword evidence="2 5" id="KW-0378">Hydrolase</keyword>
<dbReference type="InterPro" id="IPR029058">
    <property type="entry name" value="AB_hydrolase_fold"/>
</dbReference>
<comment type="caution">
    <text evidence="5">The sequence shown here is derived from an EMBL/GenBank/DDBJ whole genome shotgun (WGS) entry which is preliminary data.</text>
</comment>
<dbReference type="PANTHER" id="PTHR48081">
    <property type="entry name" value="AB HYDROLASE SUPERFAMILY PROTEIN C4A8.06C"/>
    <property type="match status" value="1"/>
</dbReference>
<dbReference type="InterPro" id="IPR036514">
    <property type="entry name" value="SGNH_hydro_sf"/>
</dbReference>
<keyword evidence="6" id="KW-1185">Reference proteome</keyword>
<dbReference type="OrthoDB" id="234896at2"/>
<dbReference type="Pfam" id="PF20434">
    <property type="entry name" value="BD-FAE"/>
    <property type="match status" value="1"/>
</dbReference>
<dbReference type="InterPro" id="IPR049492">
    <property type="entry name" value="BD-FAE-like_dom"/>
</dbReference>
<dbReference type="Proteomes" id="UP000319143">
    <property type="component" value="Unassembled WGS sequence"/>
</dbReference>
<protein>
    <submittedName>
        <fullName evidence="5">Carboxylesterase NlhH</fullName>
        <ecNumber evidence="5">3.1.1.1</ecNumber>
    </submittedName>
</protein>
<comment type="similarity">
    <text evidence="1">Belongs to the 'GDXG' lipolytic enzyme family.</text>
</comment>
<reference evidence="5 6" key="1">
    <citation type="submission" date="2019-02" db="EMBL/GenBank/DDBJ databases">
        <title>Deep-cultivation of Planctomycetes and their phenomic and genomic characterization uncovers novel biology.</title>
        <authorList>
            <person name="Wiegand S."/>
            <person name="Jogler M."/>
            <person name="Boedeker C."/>
            <person name="Pinto D."/>
            <person name="Vollmers J."/>
            <person name="Rivas-Marin E."/>
            <person name="Kohn T."/>
            <person name="Peeters S.H."/>
            <person name="Heuer A."/>
            <person name="Rast P."/>
            <person name="Oberbeckmann S."/>
            <person name="Bunk B."/>
            <person name="Jeske O."/>
            <person name="Meyerdierks A."/>
            <person name="Storesund J.E."/>
            <person name="Kallscheuer N."/>
            <person name="Luecker S."/>
            <person name="Lage O.M."/>
            <person name="Pohl T."/>
            <person name="Merkel B.J."/>
            <person name="Hornburger P."/>
            <person name="Mueller R.-W."/>
            <person name="Bruemmer F."/>
            <person name="Labrenz M."/>
            <person name="Spormann A.M."/>
            <person name="Op Den Camp H."/>
            <person name="Overmann J."/>
            <person name="Amann R."/>
            <person name="Jetten M.S.M."/>
            <person name="Mascher T."/>
            <person name="Medema M.H."/>
            <person name="Devos D.P."/>
            <person name="Kaster A.-K."/>
            <person name="Ovreas L."/>
            <person name="Rohde M."/>
            <person name="Galperin M.Y."/>
            <person name="Jogler C."/>
        </authorList>
    </citation>
    <scope>NUCLEOTIDE SEQUENCE [LARGE SCALE GENOMIC DNA]</scope>
    <source>
        <strain evidence="5 6">Poly41</strain>
    </source>
</reference>
<dbReference type="EMBL" id="SJPV01000015">
    <property type="protein sequence ID" value="TWU31793.1"/>
    <property type="molecule type" value="Genomic_DNA"/>
</dbReference>
<feature type="domain" description="BD-FAE-like" evidence="4">
    <location>
        <begin position="74"/>
        <end position="259"/>
    </location>
</feature>
<dbReference type="SUPFAM" id="SSF53474">
    <property type="entry name" value="alpha/beta-Hydrolases"/>
    <property type="match status" value="1"/>
</dbReference>
<dbReference type="Gene3D" id="3.40.50.1820">
    <property type="entry name" value="alpha/beta hydrolase"/>
    <property type="match status" value="1"/>
</dbReference>
<dbReference type="PANTHER" id="PTHR48081:SF30">
    <property type="entry name" value="ACETYL-HYDROLASE LIPR-RELATED"/>
    <property type="match status" value="1"/>
</dbReference>
<proteinExistence type="inferred from homology"/>
<dbReference type="EC" id="3.1.1.1" evidence="5"/>
<evidence type="ECO:0000259" key="3">
    <source>
        <dbReference type="Pfam" id="PF13472"/>
    </source>
</evidence>
<gene>
    <name evidence="5" type="primary">nlhH_7</name>
    <name evidence="5" type="ORF">Poly41_60280</name>
</gene>
<dbReference type="Pfam" id="PF13472">
    <property type="entry name" value="Lipase_GDSL_2"/>
    <property type="match status" value="1"/>
</dbReference>
<dbReference type="InterPro" id="IPR013830">
    <property type="entry name" value="SGNH_hydro"/>
</dbReference>
<evidence type="ECO:0000313" key="6">
    <source>
        <dbReference type="Proteomes" id="UP000319143"/>
    </source>
</evidence>
<dbReference type="CDD" id="cd00229">
    <property type="entry name" value="SGNH_hydrolase"/>
    <property type="match status" value="1"/>
</dbReference>
<feature type="domain" description="SGNH hydrolase-type esterase" evidence="3">
    <location>
        <begin position="350"/>
        <end position="518"/>
    </location>
</feature>
<dbReference type="GO" id="GO:0106435">
    <property type="term" value="F:carboxylesterase activity"/>
    <property type="evidence" value="ECO:0007669"/>
    <property type="project" value="UniProtKB-EC"/>
</dbReference>
<evidence type="ECO:0000256" key="1">
    <source>
        <dbReference type="ARBA" id="ARBA00010515"/>
    </source>
</evidence>
<dbReference type="Gene3D" id="3.40.50.1110">
    <property type="entry name" value="SGNH hydrolase"/>
    <property type="match status" value="1"/>
</dbReference>
<evidence type="ECO:0000259" key="4">
    <source>
        <dbReference type="Pfam" id="PF20434"/>
    </source>
</evidence>
<accession>A0A5C6D3J7</accession>
<name>A0A5C6D3J7_9BACT</name>
<organism evidence="5 6">
    <name type="scientific">Novipirellula artificiosorum</name>
    <dbReference type="NCBI Taxonomy" id="2528016"/>
    <lineage>
        <taxon>Bacteria</taxon>
        <taxon>Pseudomonadati</taxon>
        <taxon>Planctomycetota</taxon>
        <taxon>Planctomycetia</taxon>
        <taxon>Pirellulales</taxon>
        <taxon>Pirellulaceae</taxon>
        <taxon>Novipirellula</taxon>
    </lineage>
</organism>
<dbReference type="InterPro" id="IPR050300">
    <property type="entry name" value="GDXG_lipolytic_enzyme"/>
</dbReference>
<dbReference type="GO" id="GO:0004806">
    <property type="term" value="F:triacylglycerol lipase activity"/>
    <property type="evidence" value="ECO:0007669"/>
    <property type="project" value="TreeGrafter"/>
</dbReference>
<sequence length="698" mass="76447">MMSRSRHAQPFVFNIKEPSVRLPFACCCCFLFPLLAQAQSRMDSPEFSGTRAETYKTVGDVSLRLWVFEPDGHQATDKRPAIVFFFGGGWKSGSPGQFEPHCRYLASRGIVAMTADYRVRTRHGTLADRCVTDAKSAVRWVRRNAPRLGVDPNRIVAGGGSAGGHLAACTGVVPGFDEIDEDLSVSSVPNALALFNPAVLLASFQGVTLDSEKLTDLTTRTGVPPQQISPIHHVESGQPPTIIFHGKSDTTVPYKTVEKYAEQSNAAGNRCELKAYVGAVHGFFNHGKGDKPTEYYQRTLFQLDEFLASLGYVDGPPTIQNPESLTRRLRGDFLNSRIRFEREKRGSVVFLGGSITEMDGYRPILMEHLQNRFPETQFTFTNAGIASTCSTTGAFRVQRDVLSAKPDLLFVEFAVNDDQDAGHSVRECIRGMEGVLRHALTDNPNLDIVVTHFVNPAMLDLLQQGITPTSSGAHDAVAVHYSVTSSDLAREVANRITSGDLTWKVFGGTHPKPAGNRIAADLIIDMLDRAWAMPLEKDAKIKKHRLPRPIDPNSYFGGRLLDHASAELGVGWSQEVPQWSSLPGQLRDRYADTEMLVANDPGAELSLRFQGTALGAFVLAGPDAGTLEGSIDGEPIQSIDLYHRFSKGIHYPRTVMFAADLADGPHHAILRVRQAANAESKGTAVRVLHFVANESDLQ</sequence>
<dbReference type="AlphaFoldDB" id="A0A5C6D3J7"/>
<evidence type="ECO:0000313" key="5">
    <source>
        <dbReference type="EMBL" id="TWU31793.1"/>
    </source>
</evidence>
<dbReference type="SUPFAM" id="SSF52266">
    <property type="entry name" value="SGNH hydrolase"/>
    <property type="match status" value="1"/>
</dbReference>
<dbReference type="Gene3D" id="2.60.120.260">
    <property type="entry name" value="Galactose-binding domain-like"/>
    <property type="match status" value="1"/>
</dbReference>
<evidence type="ECO:0000256" key="2">
    <source>
        <dbReference type="ARBA" id="ARBA00022801"/>
    </source>
</evidence>